<protein>
    <submittedName>
        <fullName evidence="1">Uncharacterized protein</fullName>
    </submittedName>
</protein>
<dbReference type="EMBL" id="BMML01000033">
    <property type="protein sequence ID" value="GGN41062.1"/>
    <property type="molecule type" value="Genomic_DNA"/>
</dbReference>
<organism evidence="1 2">
    <name type="scientific">Streptomyces fuscichromogenes</name>
    <dbReference type="NCBI Taxonomy" id="1324013"/>
    <lineage>
        <taxon>Bacteria</taxon>
        <taxon>Bacillati</taxon>
        <taxon>Actinomycetota</taxon>
        <taxon>Actinomycetes</taxon>
        <taxon>Kitasatosporales</taxon>
        <taxon>Streptomycetaceae</taxon>
        <taxon>Streptomyces</taxon>
    </lineage>
</organism>
<evidence type="ECO:0000313" key="1">
    <source>
        <dbReference type="EMBL" id="GGN41062.1"/>
    </source>
</evidence>
<keyword evidence="2" id="KW-1185">Reference proteome</keyword>
<accession>A0A917XNS2</accession>
<reference evidence="1" key="2">
    <citation type="submission" date="2020-09" db="EMBL/GenBank/DDBJ databases">
        <authorList>
            <person name="Sun Q."/>
            <person name="Zhou Y."/>
        </authorList>
    </citation>
    <scope>NUCLEOTIDE SEQUENCE</scope>
    <source>
        <strain evidence="1">CGMCC 4.7110</strain>
    </source>
</reference>
<name>A0A917XNS2_9ACTN</name>
<dbReference type="Proteomes" id="UP000653411">
    <property type="component" value="Unassembled WGS sequence"/>
</dbReference>
<comment type="caution">
    <text evidence="1">The sequence shown here is derived from an EMBL/GenBank/DDBJ whole genome shotgun (WGS) entry which is preliminary data.</text>
</comment>
<proteinExistence type="predicted"/>
<dbReference type="AlphaFoldDB" id="A0A917XNS2"/>
<gene>
    <name evidence="1" type="ORF">GCM10011578_088970</name>
</gene>
<evidence type="ECO:0000313" key="2">
    <source>
        <dbReference type="Proteomes" id="UP000653411"/>
    </source>
</evidence>
<reference evidence="1" key="1">
    <citation type="journal article" date="2014" name="Int. J. Syst. Evol. Microbiol.">
        <title>Complete genome sequence of Corynebacterium casei LMG S-19264T (=DSM 44701T), isolated from a smear-ripened cheese.</title>
        <authorList>
            <consortium name="US DOE Joint Genome Institute (JGI-PGF)"/>
            <person name="Walter F."/>
            <person name="Albersmeier A."/>
            <person name="Kalinowski J."/>
            <person name="Ruckert C."/>
        </authorList>
    </citation>
    <scope>NUCLEOTIDE SEQUENCE</scope>
    <source>
        <strain evidence="1">CGMCC 4.7110</strain>
    </source>
</reference>
<sequence length="151" mass="16405">MRLYDAEMASYAKDRRCTAMAEALVPLLRRSCPEDTGGYGGSYQVNLDDEEAVGLGGVELIRAAMRKAARQLGWKVTTIGWIGTRFGTMVAIQDTRDVPEEYRPVIDAAMEQRMGAALAKAWGESDEAPVERGSVALMTQEFRAAVAAAEA</sequence>